<dbReference type="EMBL" id="BQKI01000078">
    <property type="protein sequence ID" value="GJN25385.1"/>
    <property type="molecule type" value="Genomic_DNA"/>
</dbReference>
<feature type="compositionally biased region" description="Basic residues" evidence="1">
    <location>
        <begin position="180"/>
        <end position="195"/>
    </location>
</feature>
<organism evidence="2 3">
    <name type="scientific">Eleusine coracana subsp. coracana</name>
    <dbReference type="NCBI Taxonomy" id="191504"/>
    <lineage>
        <taxon>Eukaryota</taxon>
        <taxon>Viridiplantae</taxon>
        <taxon>Streptophyta</taxon>
        <taxon>Embryophyta</taxon>
        <taxon>Tracheophyta</taxon>
        <taxon>Spermatophyta</taxon>
        <taxon>Magnoliopsida</taxon>
        <taxon>Liliopsida</taxon>
        <taxon>Poales</taxon>
        <taxon>Poaceae</taxon>
        <taxon>PACMAD clade</taxon>
        <taxon>Chloridoideae</taxon>
        <taxon>Cynodonteae</taxon>
        <taxon>Eleusininae</taxon>
        <taxon>Eleusine</taxon>
    </lineage>
</organism>
<comment type="caution">
    <text evidence="2">The sequence shown here is derived from an EMBL/GenBank/DDBJ whole genome shotgun (WGS) entry which is preliminary data.</text>
</comment>
<proteinExistence type="predicted"/>
<feature type="region of interest" description="Disordered" evidence="1">
    <location>
        <begin position="162"/>
        <end position="199"/>
    </location>
</feature>
<accession>A0AAV5ERV2</accession>
<gene>
    <name evidence="2" type="primary">gb13206</name>
    <name evidence="2" type="ORF">PR202_gb13206</name>
</gene>
<evidence type="ECO:0000313" key="3">
    <source>
        <dbReference type="Proteomes" id="UP001054889"/>
    </source>
</evidence>
<sequence length="386" mass="42829">MISLFLSPPHRLTSAPLYAERREEYLVSQHGSTQGSGLSLLVKRASLLEDNTGKPSQCGRIDVHSTKNVTLRCLEYAKGPGQKDANKLETSRVIHFSTLTQHGSSAMPSATTAPGLAESSVVCSKMDVTLNDEGTEFREGCNRYQVVKELYKSEILKRRKEISKSKKNTGGRLKPDHTNTKVHNKNKLPRRHGSRKPLFEDSSMMDDAEITIGQMKANSRKRRRTKDTVCRSTPEPGFLQLDTSCLPTDQDVTFCSITLDSYMMSISTKTSRTCIISTIDSTNSNIDIGNKEVVQKENYSHVQRHNNLRQLLGSSHVEKESSDDEHNTPDKIAKGVKDACASERNTPFFPLCKTWARNHSPLPGKDGLDVPLLLGIERTGIASISA</sequence>
<reference evidence="2" key="2">
    <citation type="submission" date="2021-12" db="EMBL/GenBank/DDBJ databases">
        <title>Resequencing data analysis of finger millet.</title>
        <authorList>
            <person name="Hatakeyama M."/>
            <person name="Aluri S."/>
            <person name="Balachadran M.T."/>
            <person name="Sivarajan S.R."/>
            <person name="Poveda L."/>
            <person name="Shimizu-Inatsugi R."/>
            <person name="Schlapbach R."/>
            <person name="Sreeman S.M."/>
            <person name="Shimizu K.K."/>
        </authorList>
    </citation>
    <scope>NUCLEOTIDE SEQUENCE</scope>
</reference>
<keyword evidence="3" id="KW-1185">Reference proteome</keyword>
<reference evidence="2" key="1">
    <citation type="journal article" date="2018" name="DNA Res.">
        <title>Multiple hybrid de novo genome assembly of finger millet, an orphan allotetraploid crop.</title>
        <authorList>
            <person name="Hatakeyama M."/>
            <person name="Aluri S."/>
            <person name="Balachadran M.T."/>
            <person name="Sivarajan S.R."/>
            <person name="Patrignani A."/>
            <person name="Gruter S."/>
            <person name="Poveda L."/>
            <person name="Shimizu-Inatsugi R."/>
            <person name="Baeten J."/>
            <person name="Francoijs K.J."/>
            <person name="Nataraja K.N."/>
            <person name="Reddy Y.A.N."/>
            <person name="Phadnis S."/>
            <person name="Ravikumar R.L."/>
            <person name="Schlapbach R."/>
            <person name="Sreeman S.M."/>
            <person name="Shimizu K.K."/>
        </authorList>
    </citation>
    <scope>NUCLEOTIDE SEQUENCE</scope>
</reference>
<evidence type="ECO:0000256" key="1">
    <source>
        <dbReference type="SAM" id="MobiDB-lite"/>
    </source>
</evidence>
<dbReference type="AlphaFoldDB" id="A0AAV5ERV2"/>
<protein>
    <submittedName>
        <fullName evidence="2">Uncharacterized protein</fullName>
    </submittedName>
</protein>
<evidence type="ECO:0000313" key="2">
    <source>
        <dbReference type="EMBL" id="GJN25385.1"/>
    </source>
</evidence>
<dbReference type="Proteomes" id="UP001054889">
    <property type="component" value="Unassembled WGS sequence"/>
</dbReference>
<name>A0AAV5ERV2_ELECO</name>